<accession>A0A1E3JHR9</accession>
<dbReference type="Pfam" id="PF12765">
    <property type="entry name" value="Cohesin_HEAT"/>
    <property type="match status" value="1"/>
</dbReference>
<dbReference type="GO" id="GO:0034087">
    <property type="term" value="P:establishment of mitotic sister chromatid cohesion"/>
    <property type="evidence" value="ECO:0007669"/>
    <property type="project" value="TreeGrafter"/>
</dbReference>
<dbReference type="InterPro" id="IPR026003">
    <property type="entry name" value="Cohesin_HEAT"/>
</dbReference>
<dbReference type="InterPro" id="IPR033031">
    <property type="entry name" value="Scc2/Nipped-B"/>
</dbReference>
<dbReference type="OrthoDB" id="418242at2759"/>
<dbReference type="PANTHER" id="PTHR21704:SF18">
    <property type="entry name" value="NIPPED-B-LIKE PROTEIN"/>
    <property type="match status" value="1"/>
</dbReference>
<feature type="region of interest" description="Disordered" evidence="8">
    <location>
        <begin position="432"/>
        <end position="471"/>
    </location>
</feature>
<evidence type="ECO:0000256" key="8">
    <source>
        <dbReference type="SAM" id="MobiDB-lite"/>
    </source>
</evidence>
<evidence type="ECO:0000256" key="7">
    <source>
        <dbReference type="SAM" id="Coils"/>
    </source>
</evidence>
<organism evidence="10 11">
    <name type="scientific">Cryptococcus amylolentus CBS 6273</name>
    <dbReference type="NCBI Taxonomy" id="1296118"/>
    <lineage>
        <taxon>Eukaryota</taxon>
        <taxon>Fungi</taxon>
        <taxon>Dikarya</taxon>
        <taxon>Basidiomycota</taxon>
        <taxon>Agaricomycotina</taxon>
        <taxon>Tremellomycetes</taxon>
        <taxon>Tremellales</taxon>
        <taxon>Cryptococcaceae</taxon>
        <taxon>Cryptococcus</taxon>
    </lineage>
</organism>
<evidence type="ECO:0000259" key="9">
    <source>
        <dbReference type="Pfam" id="PF12830"/>
    </source>
</evidence>
<gene>
    <name evidence="10" type="ORF">I350_07025</name>
</gene>
<dbReference type="Proteomes" id="UP000095149">
    <property type="component" value="Unassembled WGS sequence"/>
</dbReference>
<feature type="compositionally biased region" description="Polar residues" evidence="8">
    <location>
        <begin position="227"/>
        <end position="236"/>
    </location>
</feature>
<evidence type="ECO:0000256" key="2">
    <source>
        <dbReference type="ARBA" id="ARBA00009252"/>
    </source>
</evidence>
<evidence type="ECO:0000256" key="4">
    <source>
        <dbReference type="ARBA" id="ARBA00023242"/>
    </source>
</evidence>
<name>A0A1E3JHR9_9TREE</name>
<dbReference type="GO" id="GO:0061775">
    <property type="term" value="F:cohesin loader activity"/>
    <property type="evidence" value="ECO:0007669"/>
    <property type="project" value="InterPro"/>
</dbReference>
<feature type="region of interest" description="Disordered" evidence="8">
    <location>
        <begin position="174"/>
        <end position="206"/>
    </location>
</feature>
<feature type="compositionally biased region" description="Low complexity" evidence="8">
    <location>
        <begin position="278"/>
        <end position="287"/>
    </location>
</feature>
<feature type="compositionally biased region" description="Pro residues" evidence="8">
    <location>
        <begin position="357"/>
        <end position="371"/>
    </location>
</feature>
<feature type="region of interest" description="Disordered" evidence="8">
    <location>
        <begin position="255"/>
        <end position="395"/>
    </location>
</feature>
<evidence type="ECO:0000256" key="6">
    <source>
        <dbReference type="RuleBase" id="RU364107"/>
    </source>
</evidence>
<feature type="region of interest" description="Disordered" evidence="8">
    <location>
        <begin position="219"/>
        <end position="238"/>
    </location>
</feature>
<dbReference type="PANTHER" id="PTHR21704">
    <property type="entry name" value="NIPPED-B-LIKE PROTEIN DELANGIN SCC2-RELATED"/>
    <property type="match status" value="1"/>
</dbReference>
<evidence type="ECO:0000256" key="3">
    <source>
        <dbReference type="ARBA" id="ARBA00022737"/>
    </source>
</evidence>
<evidence type="ECO:0000313" key="11">
    <source>
        <dbReference type="Proteomes" id="UP000095149"/>
    </source>
</evidence>
<evidence type="ECO:0000256" key="1">
    <source>
        <dbReference type="ARBA" id="ARBA00004123"/>
    </source>
</evidence>
<dbReference type="InterPro" id="IPR011989">
    <property type="entry name" value="ARM-like"/>
</dbReference>
<dbReference type="Gene3D" id="1.25.10.10">
    <property type="entry name" value="Leucine-rich Repeat Variant"/>
    <property type="match status" value="1"/>
</dbReference>
<dbReference type="InterPro" id="IPR024986">
    <property type="entry name" value="Nipped-B_C"/>
</dbReference>
<dbReference type="GO" id="GO:0003682">
    <property type="term" value="F:chromatin binding"/>
    <property type="evidence" value="ECO:0007669"/>
    <property type="project" value="TreeGrafter"/>
</dbReference>
<dbReference type="EMBL" id="MEKH01000011">
    <property type="protein sequence ID" value="ODO00388.1"/>
    <property type="molecule type" value="Genomic_DNA"/>
</dbReference>
<keyword evidence="5 6" id="KW-0131">Cell cycle</keyword>
<reference evidence="10 11" key="1">
    <citation type="submission" date="2016-06" db="EMBL/GenBank/DDBJ databases">
        <title>Evolution of pathogenesis and genome organization in the Tremellales.</title>
        <authorList>
            <person name="Cuomo C."/>
            <person name="Litvintseva A."/>
            <person name="Heitman J."/>
            <person name="Chen Y."/>
            <person name="Sun S."/>
            <person name="Springer D."/>
            <person name="Dromer F."/>
            <person name="Young S."/>
            <person name="Zeng Q."/>
            <person name="Chapman S."/>
            <person name="Gujja S."/>
            <person name="Saif S."/>
            <person name="Birren B."/>
        </authorList>
    </citation>
    <scope>NUCLEOTIDE SEQUENCE [LARGE SCALE GENOMIC DNA]</scope>
    <source>
        <strain evidence="10 11">CBS 6273</strain>
    </source>
</reference>
<feature type="compositionally biased region" description="Acidic residues" evidence="8">
    <location>
        <begin position="442"/>
        <end position="461"/>
    </location>
</feature>
<keyword evidence="7" id="KW-0175">Coiled coil</keyword>
<dbReference type="InterPro" id="IPR016024">
    <property type="entry name" value="ARM-type_fold"/>
</dbReference>
<dbReference type="GO" id="GO:1990414">
    <property type="term" value="P:replication-born double-strand break repair via sister chromatid exchange"/>
    <property type="evidence" value="ECO:0007669"/>
    <property type="project" value="TreeGrafter"/>
</dbReference>
<dbReference type="SUPFAM" id="SSF48371">
    <property type="entry name" value="ARM repeat"/>
    <property type="match status" value="1"/>
</dbReference>
<feature type="compositionally biased region" description="Pro residues" evidence="8">
    <location>
        <begin position="264"/>
        <end position="277"/>
    </location>
</feature>
<comment type="caution">
    <text evidence="10">The sequence shown here is derived from an EMBL/GenBank/DDBJ whole genome shotgun (WGS) entry which is preliminary data.</text>
</comment>
<dbReference type="GO" id="GO:0090694">
    <property type="term" value="C:Scc2-Scc4 cohesin loading complex"/>
    <property type="evidence" value="ECO:0007669"/>
    <property type="project" value="TreeGrafter"/>
</dbReference>
<feature type="compositionally biased region" description="Low complexity" evidence="8">
    <location>
        <begin position="334"/>
        <end position="345"/>
    </location>
</feature>
<proteinExistence type="inferred from homology"/>
<feature type="domain" description="Sister chromatid cohesion C-terminal" evidence="9">
    <location>
        <begin position="1676"/>
        <end position="1851"/>
    </location>
</feature>
<dbReference type="CDD" id="cd23958">
    <property type="entry name" value="SCC2"/>
    <property type="match status" value="1"/>
</dbReference>
<comment type="subcellular location">
    <subcellularLocation>
        <location evidence="1 6">Nucleus</location>
    </subcellularLocation>
</comment>
<sequence>MSHQNGLPYFSARPGYAQQPSQPHPQPCPQPQPQAAEAEDPGTMLNVYPFMTYAPTARVAQHLSSHSFLPQPSPTAHQVYPHYTQSFGRIEQPLTPGDWEMRQAADMRVRDVLEAQRQHGGSYGYSNAPLPSMRQYNYNQVPPTPVSHANPYGGYPQPHSTSYPFVPAYMPPPTPVSSAGSRHTHPATPDSMTGDSPASVPSGKGYFEGFVNNTLARHVSQERPAPAQSQNGTPSNLPRHVISQEQLRGYNQYRSSPEIRPAPQSQPPNGQTPPQYPPQMSYSQSQPLHQAPGRVPFPSQPIFHQGVDKSATFPLVRGKSPAKRPSISSMAMRSPHPSSSVTSTPTHERVMSSPYPSSSPDPLGMPTPSPSKRPRKNRTFSPSLARSGNLANDNAMGIDSLSMRETSASVASSANGEEQKQKIMLRLPMHLATPQRPPAPEEGQDEDAEGDEEEDGVDWGDDGVRDAEGDWQMEEGNSSGTVYGGAAGAQIQMSGKTGERDTRNSWQKLQTLLEDISEENDSFTANPTLEDLQSSNIKFFGHVSRDGSQALLSQKTMSKVVRYVLRVQSGKKRPGQEANGPERVWDVTLVSTLLRLLERSIRDVENIVVFPDDRKAAVAIEEKAAKKKGKGKAGSASPVKPEDAEVKAEIPLADIQACEDKLMRVKRSVAAAECSLILLDSEGISKQLYSEELLSTCVKTVKDQLEQVVLPVIQGLAGDKIGSSYLARLVEQEHNAVALKSKLPMPLSSHFHHHTISAIAQSICITLPRLTSLISRDDFHFSEGLLIQTVYLAKGPLFVVDPVVGKKKGDKDGMAVVKSMRMEGLSLLRGVFARYEEQRQWIIEEVLSSLVGQAGQSHDQALFQLSNGKSIHAVSALLLQLIQASAYGAVAQVKKVHTASTEMEVLDRQETEKVDTVAEESRICSETIESALKSATMVAGYILSKATTTRATKTSLDTDYKVILSLFINDLLAVLYRPEWPSASLYLSVFTKIMINALDEKKTGTEATAAKGVALDYLADIVARLKNLSIEMLGEIKVATIDEVISEASVTGLTRLIKAQGSIRAFLTSAARDDGSFACSLDMASIMWAQELQAGVKKTASVLEKLAIEKNDETKELGDNLRTIGSMLSDTLRGVWLSDDSLFEVNVPKQGEQAVQASIAVSRGRSLQGAIDPIIHTLLSTMSNTIIGLRTKALRGISSIVVVDPDVLRLPQIRHALEERLSDASPGVRDAAVELVGKYLIQKPELVPQYYHQIASRVMDTGLSVRKRVIKILKGIFATMENRKMQVDICCRMIALVDDKDPGIKSLSTKALVDMLFSGEGGDAARLFVDILSNYRGSYEVLEKALDEVSKECESVGQKGRFGTTIDDLINRLIDATEENDFDSLSHIRAIWLLAESDPSQIDMQKANVLLGYLRPPANADDQATNELILKVFQRSIPAMPRTASTFANSLTKMLMPMISKPAGGFTALREIIGCFCAVINHLTKDWPKAINVLRACEGKIRSVRPGVKNGSVTTLNPAIAMMLYITALLVEGCNLDEIAKQDDGESLFGIKWANANRPLAIDAQVRRISSQPLAVYFFELYLDFASMSTPHSAPTICLGALFRAYPSLLQLPETTEWMEKTFESNDMDGQCRLLGVLHQFLSSEVKKRASAGVANKDVSLLIGNSKELQDSDYSTVIVQNNIEQIFKCARSQHVPTQNAALDVLTFVVNQGLYSPVHTVPILVTLETAEDPIIAERALALHSTLHDKHANLIHVLFMDSARASYQYQRGITAEPSGHRNRIALLSSWYEMLSEKRTWRHDFLKALCRVFDSDLDAEVDIGFVLYIAENLATMDYKLQEEPMTVVQALSRIVSTCSHLATLMEEAHIDARPEESIDGQAINLGKLSGETIKAGRLADASIIVGLALMLKNHLVSLYHLQEDKCAAHVPGKKSATGDKPTQRRGVQVLDLNRMPMVRGITTVGDFKQQQTAFLELLKEDGTLSENGD</sequence>
<evidence type="ECO:0000313" key="10">
    <source>
        <dbReference type="EMBL" id="ODO00388.1"/>
    </source>
</evidence>
<dbReference type="Pfam" id="PF12830">
    <property type="entry name" value="Nipped-B_C"/>
    <property type="match status" value="1"/>
</dbReference>
<feature type="compositionally biased region" description="Pro residues" evidence="8">
    <location>
        <begin position="22"/>
        <end position="32"/>
    </location>
</feature>
<protein>
    <recommendedName>
        <fullName evidence="6">Sister chromatid cohesion protein</fullName>
    </recommendedName>
</protein>
<feature type="region of interest" description="Disordered" evidence="8">
    <location>
        <begin position="1"/>
        <end position="38"/>
    </location>
</feature>
<evidence type="ECO:0000256" key="5">
    <source>
        <dbReference type="ARBA" id="ARBA00023306"/>
    </source>
</evidence>
<comment type="similarity">
    <text evidence="2 6">Belongs to the SCC2/Nipped-B family.</text>
</comment>
<keyword evidence="4 6" id="KW-0539">Nucleus</keyword>
<feature type="compositionally biased region" description="Polar residues" evidence="8">
    <location>
        <begin position="379"/>
        <end position="392"/>
    </location>
</feature>
<keyword evidence="3 6" id="KW-0677">Repeat</keyword>
<dbReference type="GO" id="GO:0071169">
    <property type="term" value="P:establishment of protein localization to chromatin"/>
    <property type="evidence" value="ECO:0007669"/>
    <property type="project" value="TreeGrafter"/>
</dbReference>
<dbReference type="GO" id="GO:0140588">
    <property type="term" value="P:chromatin looping"/>
    <property type="evidence" value="ECO:0007669"/>
    <property type="project" value="InterPro"/>
</dbReference>
<dbReference type="GO" id="GO:0010468">
    <property type="term" value="P:regulation of gene expression"/>
    <property type="evidence" value="ECO:0007669"/>
    <property type="project" value="InterPro"/>
</dbReference>
<feature type="coiled-coil region" evidence="7">
    <location>
        <begin position="1332"/>
        <end position="1359"/>
    </location>
</feature>